<feature type="region of interest" description="Disordered" evidence="2">
    <location>
        <begin position="136"/>
        <end position="163"/>
    </location>
</feature>
<feature type="compositionally biased region" description="Basic and acidic residues" evidence="2">
    <location>
        <begin position="207"/>
        <end position="217"/>
    </location>
</feature>
<keyword evidence="1" id="KW-0862">Zinc</keyword>
<keyword evidence="1" id="KW-0479">Metal-binding</keyword>
<dbReference type="Proteomes" id="UP001049176">
    <property type="component" value="Chromosome 6"/>
</dbReference>
<sequence>MAPNVLDDRGLARKRIDDWPDHSELYRPSLPSTCGPYSGSVRWVHEGSDNMTGTSEGGCHSQGNETVYGRNRKEFFLDFSNHSTSKSPLEPGYESDFHAHLPRGQRRNSFSRSSSRNSGCSNSSSEIIVPTYTLQPARFDPPSRSLSPHQYTNASSSSHDCTSSSVDYRNVISRANSPHCPLSGSSHTSFPLPKSSFPQGYNTSFERGTRHSHADGEAQERCKKDVCSPPFSFSFHQFPSPPTYPHQIPPVPLALSPKARGKQREIDPGDDTGYESSAAAFELADLCLESNFDHPPYGTVSSTYEEMGFLESPPGTARSVSFNSQAFQNSSHARQFNYITTQAASHPPLPRNPVVLPGGFIPGRNPRGRPRSTMMKDDGEEEENGLRESRKSIKSAIKRPARESDDDPDEDWEPEASSPPRADGLQDDPAVKKKRKTNRYPCPIGGCKETFTRKNDVRRHIQNAAVHRGSVEAIQWQSKAGTRCTLCNADLSRSDARMRHERTSACGKRTTQKMKDQMIVMRV</sequence>
<keyword evidence="1" id="KW-0863">Zinc-finger</keyword>
<feature type="region of interest" description="Disordered" evidence="2">
    <location>
        <begin position="1"/>
        <end position="22"/>
    </location>
</feature>
<feature type="compositionally biased region" description="Low complexity" evidence="2">
    <location>
        <begin position="107"/>
        <end position="124"/>
    </location>
</feature>
<name>A0A9P7RX09_9AGAR</name>
<dbReference type="PROSITE" id="PS50157">
    <property type="entry name" value="ZINC_FINGER_C2H2_2"/>
    <property type="match status" value="1"/>
</dbReference>
<feature type="compositionally biased region" description="Polar residues" evidence="2">
    <location>
        <begin position="144"/>
        <end position="154"/>
    </location>
</feature>
<dbReference type="GeneID" id="66079151"/>
<feature type="region of interest" description="Disordered" evidence="2">
    <location>
        <begin position="83"/>
        <end position="124"/>
    </location>
</feature>
<dbReference type="InterPro" id="IPR013087">
    <property type="entry name" value="Znf_C2H2_type"/>
</dbReference>
<evidence type="ECO:0000313" key="5">
    <source>
        <dbReference type="Proteomes" id="UP001049176"/>
    </source>
</evidence>
<gene>
    <name evidence="4" type="ORF">E1B28_010075</name>
</gene>
<feature type="domain" description="C2H2-type" evidence="3">
    <location>
        <begin position="440"/>
        <end position="472"/>
    </location>
</feature>
<dbReference type="Gene3D" id="3.30.160.60">
    <property type="entry name" value="Classic Zinc Finger"/>
    <property type="match status" value="1"/>
</dbReference>
<organism evidence="4 5">
    <name type="scientific">Marasmius oreades</name>
    <name type="common">fairy-ring Marasmius</name>
    <dbReference type="NCBI Taxonomy" id="181124"/>
    <lineage>
        <taxon>Eukaryota</taxon>
        <taxon>Fungi</taxon>
        <taxon>Dikarya</taxon>
        <taxon>Basidiomycota</taxon>
        <taxon>Agaricomycotina</taxon>
        <taxon>Agaricomycetes</taxon>
        <taxon>Agaricomycetidae</taxon>
        <taxon>Agaricales</taxon>
        <taxon>Marasmiineae</taxon>
        <taxon>Marasmiaceae</taxon>
        <taxon>Marasmius</taxon>
    </lineage>
</organism>
<dbReference type="OrthoDB" id="654211at2759"/>
<dbReference type="EMBL" id="CM032186">
    <property type="protein sequence ID" value="KAG7091013.1"/>
    <property type="molecule type" value="Genomic_DNA"/>
</dbReference>
<feature type="region of interest" description="Disordered" evidence="2">
    <location>
        <begin position="244"/>
        <end position="272"/>
    </location>
</feature>
<reference evidence="4" key="1">
    <citation type="journal article" date="2021" name="Genome Biol. Evol.">
        <title>The assembled and annotated genome of the fairy-ring fungus Marasmius oreades.</title>
        <authorList>
            <person name="Hiltunen M."/>
            <person name="Ament-Velasquez S.L."/>
            <person name="Johannesson H."/>
        </authorList>
    </citation>
    <scope>NUCLEOTIDE SEQUENCE</scope>
    <source>
        <strain evidence="4">03SP1</strain>
    </source>
</reference>
<dbReference type="AlphaFoldDB" id="A0A9P7RX09"/>
<feature type="compositionally biased region" description="Acidic residues" evidence="2">
    <location>
        <begin position="404"/>
        <end position="414"/>
    </location>
</feature>
<accession>A0A9P7RX09</accession>
<feature type="region of interest" description="Disordered" evidence="2">
    <location>
        <begin position="343"/>
        <end position="439"/>
    </location>
</feature>
<feature type="compositionally biased region" description="Polar residues" evidence="2">
    <location>
        <begin position="196"/>
        <end position="206"/>
    </location>
</feature>
<protein>
    <recommendedName>
        <fullName evidence="3">C2H2-type domain-containing protein</fullName>
    </recommendedName>
</protein>
<evidence type="ECO:0000256" key="1">
    <source>
        <dbReference type="PROSITE-ProRule" id="PRU00042"/>
    </source>
</evidence>
<evidence type="ECO:0000259" key="3">
    <source>
        <dbReference type="PROSITE" id="PS50157"/>
    </source>
</evidence>
<dbReference type="GO" id="GO:0008270">
    <property type="term" value="F:zinc ion binding"/>
    <property type="evidence" value="ECO:0007669"/>
    <property type="project" value="UniProtKB-KW"/>
</dbReference>
<keyword evidence="5" id="KW-1185">Reference proteome</keyword>
<comment type="caution">
    <text evidence="4">The sequence shown here is derived from an EMBL/GenBank/DDBJ whole genome shotgun (WGS) entry which is preliminary data.</text>
</comment>
<evidence type="ECO:0000256" key="2">
    <source>
        <dbReference type="SAM" id="MobiDB-lite"/>
    </source>
</evidence>
<dbReference type="RefSeq" id="XP_043007483.1">
    <property type="nucleotide sequence ID" value="XM_043155022.1"/>
</dbReference>
<dbReference type="SMART" id="SM00355">
    <property type="entry name" value="ZnF_C2H2"/>
    <property type="match status" value="1"/>
</dbReference>
<evidence type="ECO:0000313" key="4">
    <source>
        <dbReference type="EMBL" id="KAG7091013.1"/>
    </source>
</evidence>
<proteinExistence type="predicted"/>
<feature type="region of interest" description="Disordered" evidence="2">
    <location>
        <begin position="178"/>
        <end position="217"/>
    </location>
</feature>